<feature type="non-terminal residue" evidence="2">
    <location>
        <position position="1"/>
    </location>
</feature>
<evidence type="ECO:0000259" key="1">
    <source>
        <dbReference type="Pfam" id="PF24391"/>
    </source>
</evidence>
<comment type="caution">
    <text evidence="2">The sequence shown here is derived from an EMBL/GenBank/DDBJ whole genome shotgun (WGS) entry which is preliminary data.</text>
</comment>
<name>X1IXY8_9ZZZZ</name>
<dbReference type="InterPro" id="IPR003607">
    <property type="entry name" value="HD/PDEase_dom"/>
</dbReference>
<proteinExistence type="predicted"/>
<dbReference type="Pfam" id="PF24391">
    <property type="entry name" value="HD-CE"/>
    <property type="match status" value="1"/>
</dbReference>
<organism evidence="2">
    <name type="scientific">marine sediment metagenome</name>
    <dbReference type="NCBI Taxonomy" id="412755"/>
    <lineage>
        <taxon>unclassified sequences</taxon>
        <taxon>metagenomes</taxon>
        <taxon>ecological metagenomes</taxon>
    </lineage>
</organism>
<accession>X1IXY8</accession>
<protein>
    <recommendedName>
        <fullName evidence="1">HD-CE domain-containing protein</fullName>
    </recommendedName>
</protein>
<dbReference type="EMBL" id="BARU01032710">
    <property type="protein sequence ID" value="GAH74105.1"/>
    <property type="molecule type" value="Genomic_DNA"/>
</dbReference>
<dbReference type="CDD" id="cd00077">
    <property type="entry name" value="HDc"/>
    <property type="match status" value="1"/>
</dbReference>
<dbReference type="Gene3D" id="1.10.3210.10">
    <property type="entry name" value="Hypothetical protein af1432"/>
    <property type="match status" value="1"/>
</dbReference>
<gene>
    <name evidence="2" type="ORF">S03H2_51547</name>
</gene>
<feature type="non-terminal residue" evidence="2">
    <location>
        <position position="260"/>
    </location>
</feature>
<dbReference type="InterPro" id="IPR056471">
    <property type="entry name" value="HD-CE"/>
</dbReference>
<dbReference type="AlphaFoldDB" id="X1IXY8"/>
<sequence>KWKENKGLPARFTIHDDTHSKHVEEAIYKLIPETKYSEFSEEEKFYLLSSAWLHDIGMIPDLLGTKDDYQKVRSEHHIRSMRYVEANRQALGLNHSEATIIGEICKYHTKSEDITKCQPKFGKTRLQLLASYMRLADAIHIDRTRVDESLFKIFLETGMPWDSKYHWLKSFWIEDVHPDFNNLTITILLKISPNDAENVDIISGMIEEEVRTELYTVRDILIRGGISYFLDVETEFGLGIEESQRIDLKQIIGNIQLERR</sequence>
<feature type="domain" description="HD-CE" evidence="1">
    <location>
        <begin position="11"/>
        <end position="198"/>
    </location>
</feature>
<dbReference type="SUPFAM" id="SSF109604">
    <property type="entry name" value="HD-domain/PDEase-like"/>
    <property type="match status" value="1"/>
</dbReference>
<reference evidence="2" key="1">
    <citation type="journal article" date="2014" name="Front. Microbiol.">
        <title>High frequency of phylogenetically diverse reductive dehalogenase-homologous genes in deep subseafloor sedimentary metagenomes.</title>
        <authorList>
            <person name="Kawai M."/>
            <person name="Futagami T."/>
            <person name="Toyoda A."/>
            <person name="Takaki Y."/>
            <person name="Nishi S."/>
            <person name="Hori S."/>
            <person name="Arai W."/>
            <person name="Tsubouchi T."/>
            <person name="Morono Y."/>
            <person name="Uchiyama I."/>
            <person name="Ito T."/>
            <person name="Fujiyama A."/>
            <person name="Inagaki F."/>
            <person name="Takami H."/>
        </authorList>
    </citation>
    <scope>NUCLEOTIDE SEQUENCE</scope>
    <source>
        <strain evidence="2">Expedition CK06-06</strain>
    </source>
</reference>
<evidence type="ECO:0000313" key="2">
    <source>
        <dbReference type="EMBL" id="GAH74105.1"/>
    </source>
</evidence>